<evidence type="ECO:0000313" key="2">
    <source>
        <dbReference type="EMBL" id="AEM38333.1"/>
    </source>
</evidence>
<feature type="domain" description="Polymerase nucleotidyl transferase" evidence="1">
    <location>
        <begin position="20"/>
        <end position="98"/>
    </location>
</feature>
<dbReference type="PANTHER" id="PTHR37030:SF3">
    <property type="entry name" value="POLYMERASE NUCLEOTIDYL TRANSFERASE DOMAIN-CONTAINING PROTEIN"/>
    <property type="match status" value="1"/>
</dbReference>
<reference evidence="2 3" key="1">
    <citation type="journal article" date="2011" name="Stand. Genomic Sci.">
        <title>Complete genome sequence of the hyperthermophilic chemolithoautotroph Pyrolobus fumarii type strain (1A).</title>
        <authorList>
            <person name="Anderson I."/>
            <person name="Goker M."/>
            <person name="Nolan M."/>
            <person name="Lucas S."/>
            <person name="Hammon N."/>
            <person name="Deshpande S."/>
            <person name="Cheng J.F."/>
            <person name="Tapia R."/>
            <person name="Han C."/>
            <person name="Goodwin L."/>
            <person name="Pitluck S."/>
            <person name="Huntemann M."/>
            <person name="Liolios K."/>
            <person name="Ivanova N."/>
            <person name="Pagani I."/>
            <person name="Mavromatis K."/>
            <person name="Ovchinikova G."/>
            <person name="Pati A."/>
            <person name="Chen A."/>
            <person name="Palaniappan K."/>
            <person name="Land M."/>
            <person name="Hauser L."/>
            <person name="Brambilla E.M."/>
            <person name="Huber H."/>
            <person name="Yasawong M."/>
            <person name="Rohde M."/>
            <person name="Spring S."/>
            <person name="Abt B."/>
            <person name="Sikorski J."/>
            <person name="Wirth R."/>
            <person name="Detter J.C."/>
            <person name="Woyke T."/>
            <person name="Bristow J."/>
            <person name="Eisen J.A."/>
            <person name="Markowitz V."/>
            <person name="Hugenholtz P."/>
            <person name="Kyrpides N.C."/>
            <person name="Klenk H.P."/>
            <person name="Lapidus A."/>
        </authorList>
    </citation>
    <scope>NUCLEOTIDE SEQUENCE [LARGE SCALE GENOMIC DNA]</scope>
    <source>
        <strain evidence="3">DSM 11204 / 1A</strain>
    </source>
</reference>
<dbReference type="eggNOG" id="arCOG01205">
    <property type="taxonomic scope" value="Archaea"/>
</dbReference>
<dbReference type="KEGG" id="pfm:Pyrfu_0462"/>
<dbReference type="InterPro" id="IPR002934">
    <property type="entry name" value="Polymerase_NTP_transf_dom"/>
</dbReference>
<dbReference type="RefSeq" id="WP_014026010.1">
    <property type="nucleotide sequence ID" value="NC_015931.1"/>
</dbReference>
<dbReference type="Pfam" id="PF01909">
    <property type="entry name" value="NTP_transf_2"/>
    <property type="match status" value="1"/>
</dbReference>
<keyword evidence="3" id="KW-1185">Reference proteome</keyword>
<proteinExistence type="predicted"/>
<protein>
    <submittedName>
        <fullName evidence="2">DNA polymerase beta domain protein region</fullName>
    </submittedName>
</protein>
<dbReference type="HOGENOM" id="CLU_159724_1_0_2"/>
<dbReference type="EMBL" id="CP002838">
    <property type="protein sequence ID" value="AEM38333.1"/>
    <property type="molecule type" value="Genomic_DNA"/>
</dbReference>
<organism evidence="2 3">
    <name type="scientific">Pyrolobus fumarii (strain DSM 11204 / 1A)</name>
    <dbReference type="NCBI Taxonomy" id="694429"/>
    <lineage>
        <taxon>Archaea</taxon>
        <taxon>Thermoproteota</taxon>
        <taxon>Thermoprotei</taxon>
        <taxon>Desulfurococcales</taxon>
        <taxon>Pyrodictiaceae</taxon>
        <taxon>Pyrolobus</taxon>
    </lineage>
</organism>
<dbReference type="GO" id="GO:0016779">
    <property type="term" value="F:nucleotidyltransferase activity"/>
    <property type="evidence" value="ECO:0007669"/>
    <property type="project" value="InterPro"/>
</dbReference>
<dbReference type="AlphaFoldDB" id="G0EG85"/>
<dbReference type="Gene3D" id="3.30.460.10">
    <property type="entry name" value="Beta Polymerase, domain 2"/>
    <property type="match status" value="1"/>
</dbReference>
<dbReference type="InParanoid" id="G0EG85"/>
<evidence type="ECO:0000259" key="1">
    <source>
        <dbReference type="Pfam" id="PF01909"/>
    </source>
</evidence>
<evidence type="ECO:0000313" key="3">
    <source>
        <dbReference type="Proteomes" id="UP000001037"/>
    </source>
</evidence>
<name>G0EG85_PYRF1</name>
<dbReference type="InterPro" id="IPR043519">
    <property type="entry name" value="NT_sf"/>
</dbReference>
<dbReference type="PANTHER" id="PTHR37030">
    <property type="entry name" value="NUCLEOTIDYLTRANSFERASE"/>
    <property type="match status" value="1"/>
</dbReference>
<dbReference type="STRING" id="694429.Pyrfu_0462"/>
<dbReference type="SUPFAM" id="SSF81301">
    <property type="entry name" value="Nucleotidyltransferase"/>
    <property type="match status" value="1"/>
</dbReference>
<sequence length="114" mass="13005">MLWARHHVEYLRRWREAAEAIARAVESLGLRARVYVIGGAAEGRLTVLSDVDVLLCLEEDADPRLVKHAVLKEAFDKHGLPIDYPVELHVHSDEECREMLARYRHVRVDPGVDG</sequence>
<accession>G0EG85</accession>
<dbReference type="Proteomes" id="UP000001037">
    <property type="component" value="Chromosome"/>
</dbReference>
<gene>
    <name evidence="2" type="ordered locus">Pyrfu_0462</name>
</gene>
<dbReference type="GeneID" id="11140109"/>
<dbReference type="OrthoDB" id="40412at2157"/>